<gene>
    <name evidence="11" type="ORF">CI109_101279</name>
</gene>
<dbReference type="GeneID" id="43590640"/>
<dbReference type="RefSeq" id="XP_031859317.2">
    <property type="nucleotide sequence ID" value="XM_032006482.2"/>
</dbReference>
<proteinExistence type="inferred from homology"/>
<evidence type="ECO:0000256" key="6">
    <source>
        <dbReference type="ARBA" id="ARBA00022801"/>
    </source>
</evidence>
<dbReference type="CDD" id="cd00019">
    <property type="entry name" value="AP2Ec"/>
    <property type="match status" value="1"/>
</dbReference>
<dbReference type="SUPFAM" id="SSF51658">
    <property type="entry name" value="Xylose isomerase-like"/>
    <property type="match status" value="1"/>
</dbReference>
<dbReference type="InterPro" id="IPR018246">
    <property type="entry name" value="AP_endonuc_F2_Zn_BS"/>
</dbReference>
<evidence type="ECO:0000256" key="3">
    <source>
        <dbReference type="ARBA" id="ARBA00021759"/>
    </source>
</evidence>
<dbReference type="GO" id="GO:0003677">
    <property type="term" value="F:DNA binding"/>
    <property type="evidence" value="ECO:0007669"/>
    <property type="project" value="InterPro"/>
</dbReference>
<sequence length="518" mass="56577">MLLRHCSLLRYTCRTLRTVTPSLRLLRVMAPRRSTGSKRELSPSTSLSDAPPLESPTTENKKVKVVTTKTKRVTKVKVEVKVDPAAATTAAASAAEESAGPPAKKPRIAKAKIWPPADLDPSLHPPRQGHNPIFQLPTSTSAPNGGIASSSTSLSVRPMLLGAHMSAAGGPATALLRAGLAGANGLALFTKSQRQWKSNPYEAETIERFRDLMKSKEDGGLGYSSDSILVHGSYLINLGNPDPVKWATSYECFKDDIYRCYQLGVKLYNWHPGSTVGACTKEESFALIAKAINQVHIDVPEVICVIENMANAGSNIVGTAFSDIKSIISQVEDKSRVRVCIDTCHLFAAGYDIRTPEQYRETMRKFDEEVGNGFLGGMHLNDSKADLGANKDLHENIGLGKIGLTAFRSIMRDPLMSGIPLVLETPAPDAPIPSDQIAIWQKEIAMLYEIQAIDDVEWETKKVEIEARWRAERDRINPPKEKGPKGKAAAKTKPKPKAKGKKGKKEESSEEDDDDDDE</sequence>
<feature type="compositionally biased region" description="Basic and acidic residues" evidence="9">
    <location>
        <begin position="467"/>
        <end position="484"/>
    </location>
</feature>
<dbReference type="InterPro" id="IPR013022">
    <property type="entry name" value="Xyl_isomerase-like_TIM-brl"/>
</dbReference>
<reference evidence="11" key="1">
    <citation type="submission" date="2017-08" db="EMBL/GenBank/DDBJ databases">
        <authorList>
            <person name="Cuomo C."/>
            <person name="Billmyre B."/>
            <person name="Heitman J."/>
        </authorList>
    </citation>
    <scope>NUCLEOTIDE SEQUENCE</scope>
    <source>
        <strain evidence="11">CBS 12478</strain>
    </source>
</reference>
<dbReference type="EMBL" id="CP144052">
    <property type="protein sequence ID" value="WWD16847.1"/>
    <property type="molecule type" value="Genomic_DNA"/>
</dbReference>
<organism evidence="11 12">
    <name type="scientific">Kwoniella shandongensis</name>
    <dbReference type="NCBI Taxonomy" id="1734106"/>
    <lineage>
        <taxon>Eukaryota</taxon>
        <taxon>Fungi</taxon>
        <taxon>Dikarya</taxon>
        <taxon>Basidiomycota</taxon>
        <taxon>Agaricomycotina</taxon>
        <taxon>Tremellomycetes</taxon>
        <taxon>Tremellales</taxon>
        <taxon>Cryptococcaceae</taxon>
        <taxon>Kwoniella</taxon>
    </lineage>
</organism>
<reference evidence="11" key="2">
    <citation type="submission" date="2024-01" db="EMBL/GenBank/DDBJ databases">
        <title>Comparative genomics of Cryptococcus and Kwoniella reveals pathogenesis evolution and contrasting modes of karyotype evolution via chromosome fusion or intercentromeric recombination.</title>
        <authorList>
            <person name="Coelho M.A."/>
            <person name="David-Palma M."/>
            <person name="Shea T."/>
            <person name="Bowers K."/>
            <person name="McGinley-Smith S."/>
            <person name="Mohammad A.W."/>
            <person name="Gnirke A."/>
            <person name="Yurkov A.M."/>
            <person name="Nowrousian M."/>
            <person name="Sun S."/>
            <person name="Cuomo C.A."/>
            <person name="Heitman J."/>
        </authorList>
    </citation>
    <scope>NUCLEOTIDE SEQUENCE</scope>
    <source>
        <strain evidence="11">CBS 12478</strain>
    </source>
</reference>
<dbReference type="GO" id="GO:0008270">
    <property type="term" value="F:zinc ion binding"/>
    <property type="evidence" value="ECO:0007669"/>
    <property type="project" value="InterPro"/>
</dbReference>
<feature type="domain" description="Xylose isomerase-like TIM barrel" evidence="10">
    <location>
        <begin position="181"/>
        <end position="449"/>
    </location>
</feature>
<feature type="compositionally biased region" description="Basic residues" evidence="9">
    <location>
        <begin position="488"/>
        <end position="503"/>
    </location>
</feature>
<evidence type="ECO:0000313" key="11">
    <source>
        <dbReference type="EMBL" id="WWD16847.1"/>
    </source>
</evidence>
<keyword evidence="7" id="KW-0862">Zinc</keyword>
<dbReference type="Gene3D" id="3.20.20.150">
    <property type="entry name" value="Divalent-metal-dependent TIM barrel enzymes"/>
    <property type="match status" value="1"/>
</dbReference>
<dbReference type="InterPro" id="IPR001719">
    <property type="entry name" value="AP_endonuc_2"/>
</dbReference>
<comment type="cofactor">
    <cofactor evidence="1">
        <name>Zn(2+)</name>
        <dbReference type="ChEBI" id="CHEBI:29105"/>
    </cofactor>
</comment>
<feature type="compositionally biased region" description="Acidic residues" evidence="9">
    <location>
        <begin position="508"/>
        <end position="518"/>
    </location>
</feature>
<evidence type="ECO:0000256" key="4">
    <source>
        <dbReference type="ARBA" id="ARBA00022723"/>
    </source>
</evidence>
<feature type="region of interest" description="Disordered" evidence="9">
    <location>
        <begin position="30"/>
        <end position="62"/>
    </location>
</feature>
<dbReference type="GO" id="GO:0005739">
    <property type="term" value="C:mitochondrion"/>
    <property type="evidence" value="ECO:0007669"/>
    <property type="project" value="TreeGrafter"/>
</dbReference>
<dbReference type="PROSITE" id="PS00731">
    <property type="entry name" value="AP_NUCLEASE_F2_3"/>
    <property type="match status" value="1"/>
</dbReference>
<keyword evidence="5" id="KW-0227">DNA damage</keyword>
<evidence type="ECO:0000313" key="12">
    <source>
        <dbReference type="Proteomes" id="UP000322225"/>
    </source>
</evidence>
<dbReference type="PANTHER" id="PTHR21445">
    <property type="entry name" value="ENDONUCLEASE IV ENDODEOXYRIBONUCLEASE IV"/>
    <property type="match status" value="1"/>
</dbReference>
<dbReference type="PROSITE" id="PS00729">
    <property type="entry name" value="AP_NUCLEASE_F2_1"/>
    <property type="match status" value="1"/>
</dbReference>
<dbReference type="FunFam" id="3.20.20.150:FF:000001">
    <property type="entry name" value="Probable endonuclease 4"/>
    <property type="match status" value="1"/>
</dbReference>
<evidence type="ECO:0000256" key="1">
    <source>
        <dbReference type="ARBA" id="ARBA00001947"/>
    </source>
</evidence>
<dbReference type="GO" id="GO:0008081">
    <property type="term" value="F:phosphoric diester hydrolase activity"/>
    <property type="evidence" value="ECO:0007669"/>
    <property type="project" value="TreeGrafter"/>
</dbReference>
<dbReference type="PROSITE" id="PS00730">
    <property type="entry name" value="AP_NUCLEASE_F2_2"/>
    <property type="match status" value="1"/>
</dbReference>
<keyword evidence="4" id="KW-0479">Metal-binding</keyword>
<evidence type="ECO:0000256" key="5">
    <source>
        <dbReference type="ARBA" id="ARBA00022763"/>
    </source>
</evidence>
<evidence type="ECO:0000259" key="10">
    <source>
        <dbReference type="Pfam" id="PF01261"/>
    </source>
</evidence>
<name>A0AAJ8LFF3_9TREE</name>
<protein>
    <recommendedName>
        <fullName evidence="3">Apurinic-apyrimidinic endonuclease 1</fullName>
    </recommendedName>
</protein>
<keyword evidence="12" id="KW-1185">Reference proteome</keyword>
<keyword evidence="8" id="KW-0234">DNA repair</keyword>
<dbReference type="InterPro" id="IPR036237">
    <property type="entry name" value="Xyl_isomerase-like_sf"/>
</dbReference>
<comment type="similarity">
    <text evidence="2">Belongs to the AP endonuclease 2 family.</text>
</comment>
<evidence type="ECO:0000256" key="2">
    <source>
        <dbReference type="ARBA" id="ARBA00005340"/>
    </source>
</evidence>
<dbReference type="PANTHER" id="PTHR21445:SF0">
    <property type="entry name" value="APURINIC-APYRIMIDINIC ENDONUCLEASE"/>
    <property type="match status" value="1"/>
</dbReference>
<feature type="region of interest" description="Disordered" evidence="9">
    <location>
        <begin position="467"/>
        <end position="518"/>
    </location>
</feature>
<evidence type="ECO:0000256" key="9">
    <source>
        <dbReference type="SAM" id="MobiDB-lite"/>
    </source>
</evidence>
<keyword evidence="6" id="KW-0378">Hydrolase</keyword>
<dbReference type="AlphaFoldDB" id="A0AAJ8LFF3"/>
<accession>A0AAJ8LFF3</accession>
<dbReference type="GO" id="GO:0005634">
    <property type="term" value="C:nucleus"/>
    <property type="evidence" value="ECO:0007669"/>
    <property type="project" value="TreeGrafter"/>
</dbReference>
<dbReference type="PROSITE" id="PS51432">
    <property type="entry name" value="AP_NUCLEASE_F2_4"/>
    <property type="match status" value="1"/>
</dbReference>
<evidence type="ECO:0000256" key="7">
    <source>
        <dbReference type="ARBA" id="ARBA00022833"/>
    </source>
</evidence>
<dbReference type="GO" id="GO:0006284">
    <property type="term" value="P:base-excision repair"/>
    <property type="evidence" value="ECO:0007669"/>
    <property type="project" value="TreeGrafter"/>
</dbReference>
<dbReference type="KEGG" id="ksn:43590640"/>
<dbReference type="HAMAP" id="MF_00152">
    <property type="entry name" value="Nfo"/>
    <property type="match status" value="1"/>
</dbReference>
<dbReference type="Proteomes" id="UP000322225">
    <property type="component" value="Chromosome 2"/>
</dbReference>
<dbReference type="NCBIfam" id="TIGR00587">
    <property type="entry name" value="nfo"/>
    <property type="match status" value="1"/>
</dbReference>
<dbReference type="Pfam" id="PF01261">
    <property type="entry name" value="AP_endonuc_2"/>
    <property type="match status" value="1"/>
</dbReference>
<dbReference type="GO" id="GO:0003906">
    <property type="term" value="F:DNA-(apurinic or apyrimidinic site) endonuclease activity"/>
    <property type="evidence" value="ECO:0007669"/>
    <property type="project" value="TreeGrafter"/>
</dbReference>
<dbReference type="SMART" id="SM00518">
    <property type="entry name" value="AP2Ec"/>
    <property type="match status" value="1"/>
</dbReference>
<evidence type="ECO:0000256" key="8">
    <source>
        <dbReference type="ARBA" id="ARBA00023204"/>
    </source>
</evidence>